<feature type="transmembrane region" description="Helical" evidence="6">
    <location>
        <begin position="336"/>
        <end position="357"/>
    </location>
</feature>
<keyword evidence="5 6" id="KW-0472">Membrane</keyword>
<evidence type="ECO:0000256" key="4">
    <source>
        <dbReference type="ARBA" id="ARBA00022989"/>
    </source>
</evidence>
<comment type="similarity">
    <text evidence="2">Belongs to the DsbD family.</text>
</comment>
<dbReference type="InterPro" id="IPR051790">
    <property type="entry name" value="Cytochrome_c-biogenesis_DsbD"/>
</dbReference>
<feature type="transmembrane region" description="Helical" evidence="6">
    <location>
        <begin position="104"/>
        <end position="126"/>
    </location>
</feature>
<feature type="domain" description="Cytochrome C biogenesis protein transmembrane" evidence="7">
    <location>
        <begin position="70"/>
        <end position="246"/>
    </location>
</feature>
<evidence type="ECO:0000256" key="2">
    <source>
        <dbReference type="ARBA" id="ARBA00006143"/>
    </source>
</evidence>
<evidence type="ECO:0000259" key="7">
    <source>
        <dbReference type="Pfam" id="PF02683"/>
    </source>
</evidence>
<feature type="transmembrane region" description="Helical" evidence="6">
    <location>
        <begin position="68"/>
        <end position="92"/>
    </location>
</feature>
<sequence>MSTLNYAEKISVKSAYLSATNQLLIMEELNKSKIILASAAIGVFVFIATGLFWFFFVGSSSPVGFGWYVFSFAAGLSMIVLPCTLPLAFVIVPLSMGKGPVKGFSIALAFGIGIAITLSMYGVIAALVGEVAIGTLGAPLEVVKNWLYFVAGLFAFIFALGELGLVRFRMPTYSGAYPMFIQRQKDVFKALLLGLFLGNIGVGCPHPATPVILTRIASSGDVFYGWSLFFIHAVGRVLPLLFLAILAIIGVNALSVLVKHKDKIERATGWGMVFVAGFILVLGLFTHDWWVNSGQHTLLEEITQEERFLGIIVNRFNLAEPPHAHGPEDGLGLFGLPLWLGNWVLVILWAIPFWWYYFQRRKNLKTITDAEENKDERVKLSSYFLNIILLSVLLGIVFIYILPNRFLSRLQGRELPGSSGMVIDEHEETMPGSLYHEETQVKEGVAVNLNVTPVPFKIGQIQKFDFFVNRKPGNVPILFSELEIEHAKLMHVIGVRSDMNEFLHIHPDTTSSAGILSVNYTFGKPGLYKLWSEIKTGGINHSFGHPEISVQGDGEKEKKQVSFARNIVIDNYQVSLIMDEPVARGHEHDLTFDIHTLTGKEVDTENYLDAKMHLTVIKDDWKQFIHTHPGSGGVGHGHTLNFIKEARANGGGHEEDSDVIHGINFRVVFPEAGLYKAFAQFRPQGSDLPQDEALTVAFWIEVKEKAPGAISAWWWLLISSLAAIAILSWGVRKYLQVKV</sequence>
<feature type="transmembrane region" description="Helical" evidence="6">
    <location>
        <begin position="34"/>
        <end position="56"/>
    </location>
</feature>
<name>A0A1G2LT00_9BACT</name>
<feature type="transmembrane region" description="Helical" evidence="6">
    <location>
        <begin position="146"/>
        <end position="166"/>
    </location>
</feature>
<proteinExistence type="inferred from homology"/>
<dbReference type="Proteomes" id="UP000177171">
    <property type="component" value="Unassembled WGS sequence"/>
</dbReference>
<feature type="transmembrane region" description="Helical" evidence="6">
    <location>
        <begin position="383"/>
        <end position="402"/>
    </location>
</feature>
<evidence type="ECO:0000256" key="6">
    <source>
        <dbReference type="SAM" id="Phobius"/>
    </source>
</evidence>
<dbReference type="AlphaFoldDB" id="A0A1G2LT00"/>
<accession>A0A1G2LT00</accession>
<gene>
    <name evidence="8" type="ORF">A3G49_05955</name>
</gene>
<reference evidence="8 9" key="1">
    <citation type="journal article" date="2016" name="Nat. Commun.">
        <title>Thousands of microbial genomes shed light on interconnected biogeochemical processes in an aquifer system.</title>
        <authorList>
            <person name="Anantharaman K."/>
            <person name="Brown C.T."/>
            <person name="Hug L.A."/>
            <person name="Sharon I."/>
            <person name="Castelle C.J."/>
            <person name="Probst A.J."/>
            <person name="Thomas B.C."/>
            <person name="Singh A."/>
            <person name="Wilkins M.J."/>
            <person name="Karaoz U."/>
            <person name="Brodie E.L."/>
            <person name="Williams K.H."/>
            <person name="Hubbard S.S."/>
            <person name="Banfield J.F."/>
        </authorList>
    </citation>
    <scope>NUCLEOTIDE SEQUENCE [LARGE SCALE GENOMIC DNA]</scope>
</reference>
<evidence type="ECO:0000256" key="1">
    <source>
        <dbReference type="ARBA" id="ARBA00004141"/>
    </source>
</evidence>
<feature type="transmembrane region" description="Helical" evidence="6">
    <location>
        <begin position="270"/>
        <end position="290"/>
    </location>
</feature>
<comment type="subcellular location">
    <subcellularLocation>
        <location evidence="1">Membrane</location>
        <topology evidence="1">Multi-pass membrane protein</topology>
    </subcellularLocation>
</comment>
<dbReference type="PANTHER" id="PTHR31272:SF9">
    <property type="entry name" value="BLL1027 PROTEIN"/>
    <property type="match status" value="1"/>
</dbReference>
<feature type="transmembrane region" description="Helical" evidence="6">
    <location>
        <begin position="228"/>
        <end position="258"/>
    </location>
</feature>
<dbReference type="Pfam" id="PF02683">
    <property type="entry name" value="DsbD_TM"/>
    <property type="match status" value="1"/>
</dbReference>
<dbReference type="InterPro" id="IPR003834">
    <property type="entry name" value="Cyt_c_assmbl_TM_dom"/>
</dbReference>
<dbReference type="GO" id="GO:0017004">
    <property type="term" value="P:cytochrome complex assembly"/>
    <property type="evidence" value="ECO:0007669"/>
    <property type="project" value="InterPro"/>
</dbReference>
<evidence type="ECO:0000313" key="9">
    <source>
        <dbReference type="Proteomes" id="UP000177171"/>
    </source>
</evidence>
<feature type="transmembrane region" description="Helical" evidence="6">
    <location>
        <begin position="712"/>
        <end position="731"/>
    </location>
</feature>
<dbReference type="EMBL" id="MHQY01000014">
    <property type="protein sequence ID" value="OHA13982.1"/>
    <property type="molecule type" value="Genomic_DNA"/>
</dbReference>
<comment type="caution">
    <text evidence="8">The sequence shown here is derived from an EMBL/GenBank/DDBJ whole genome shotgun (WGS) entry which is preliminary data.</text>
</comment>
<evidence type="ECO:0000256" key="3">
    <source>
        <dbReference type="ARBA" id="ARBA00022692"/>
    </source>
</evidence>
<feature type="transmembrane region" description="Helical" evidence="6">
    <location>
        <begin position="187"/>
        <end position="208"/>
    </location>
</feature>
<protein>
    <recommendedName>
        <fullName evidence="7">Cytochrome C biogenesis protein transmembrane domain-containing protein</fullName>
    </recommendedName>
</protein>
<keyword evidence="3 6" id="KW-0812">Transmembrane</keyword>
<evidence type="ECO:0000313" key="8">
    <source>
        <dbReference type="EMBL" id="OHA13982.1"/>
    </source>
</evidence>
<organism evidence="8 9">
    <name type="scientific">Candidatus Sungbacteria bacterium RIFCSPLOWO2_12_FULL_41_11</name>
    <dbReference type="NCBI Taxonomy" id="1802286"/>
    <lineage>
        <taxon>Bacteria</taxon>
        <taxon>Candidatus Sungiibacteriota</taxon>
    </lineage>
</organism>
<dbReference type="GO" id="GO:0016020">
    <property type="term" value="C:membrane"/>
    <property type="evidence" value="ECO:0007669"/>
    <property type="project" value="UniProtKB-SubCell"/>
</dbReference>
<evidence type="ECO:0000256" key="5">
    <source>
        <dbReference type="ARBA" id="ARBA00023136"/>
    </source>
</evidence>
<keyword evidence="4 6" id="KW-1133">Transmembrane helix</keyword>
<dbReference type="PANTHER" id="PTHR31272">
    <property type="entry name" value="CYTOCHROME C-TYPE BIOGENESIS PROTEIN HI_1454-RELATED"/>
    <property type="match status" value="1"/>
</dbReference>